<sequence>MAPVPPQAERRSRVPEPVIPIANFTAFDVSFCERHQKTALKNRKGMLWLLCDNVGKAFSGQQRERGGQATNGKFQLNLNGAHGGIRQAITADAEGMELSRRAVPLYGRVKVCAVLQTADAVLLPEDAEFYIVLEGSSLNHISVAQRAGEGCDLDFIVPGHNLFEMVSVMAYLYTEGQPVSCLGKASVEYIQDDAQELAEFLVTHAHCLSASSHQDIAGRFSLSDKDGCRRMDESITQAMANLDYPYSWNVLGSQPGEELQPRESLLHIAVRLGLPRVLQLLLCQPGGLMAVVLPNEEGDTPLKLAEQSGQQALLELLTNPPNPLTTPLAGMSQIWADSSRLLRFCHESERLTLTVQRASDRNRQAGILLLRKRLKDDHFLREIKALSQTGQHTESEEDDGKGITKTTDFEKDLCRVDHALEDNVFEEQLVLSLDEEEEPAAACAEKSPSPSFRRPPDQSTFSAAARLSAMLNGKDQIYANAMLVEQVNDSDIKYSIAGVTGDSTLTDGGGPDALGGAPPFPADPAQVAGSSASLSRPPHAEEGGAREQLTPASPSPCLSPVDLALSRLNKLAQADVLSQGGGSSREACARSPSLVALEVDSEEDELLEKSAFSRHSTSPQQGGALQASSGDDQDSFDASLDLSRSHAHSSPLRNSPLDSGDLGLRLRSYSYSSPKISTVRPRCSRHLASSDLTEDGVFSNSGRSLLQALSLSKSLSLLNPIKQRAFSLPEQPQEKRELTFRKRAQSAEDEGRVALAASLQHLTLSEFLKEIEEEEWDKYIIPSKAESEKYKVSRTFSFLKSRMSSTRNKNKGKAKEKEGKEKSLNGHQFATGSCTGLTLCLVCDKPAVGKDLLQCSNCSINVHKGCRDSVTPCMKKLQERYAVTMKNKSTSLPQNTLTRENPITCVIPTSTSLPAVMCRDKREQASVPGSLSKSAPIVTERRLSEGPEVDPETVAWGSRSQSEELLPVTESSPSTDSSIIEDVVDASLRNDFRADLLDYEAESWSLAVDHKFCKKQEKRVVKRQDVIYELMQTEMHHIQTLTIMAEIFRKGMREELQLDLETVDKIFPCLDELFDFHKSFFCTMKERRQACTMEHNSRNFLIDRIGDILVHQFSHENAEKMKQVYGEFCSHHTEAVSFFKELQQQNKKFQLFIKQQSNNSLVRRKEIPECILLVTQRITKYPVLLERILQYSQEGTEEHTDLSRALALIREVIVAVDLKVSEYNKEQKLLDILNRMENKTLAKLKNGHIFRKQDLLNQTRTLKHEGLVYWKTATGRLKDILALLLTDTLIFLQEKDQKFIFAAVDQKPPVISLQKLIVREVANEERGMFLISASAAGPEMYEVHTASKEERNTWMRLIREAVESCPEEEEEINSECEEDKRAAEARAQKIQKLQETLNSQDQQICSSLEEKLRIYTELARMNVKEASLPEPRLLIPANAEEAPQAAPLLTAALREAEKLTTTLTSRSRSSDSGSQESLPESGGPVSLADSTGSASIQGSSLECDCTVTHNSSSVSQTSDLDTREVEWTEASAVILSVPAPKRDHYSINLKVAQSVQSLTQLLYSLQAAVTIQDSCFEVQKVLLQESGRLPRPPCPRANALQEQEKQRNLEKQREELAGVLRLQGQLRQEQQRWERECDLRRRQQEALESQLEAREQECQRQARRLQREREELDGQLREYQQSLERLREGQRLVGREREKLDAQQRLLQSWRHNRQRSLPVMMIPLDGCQDSAHGQYCGCDGNGSVFVNEAAHHMTLNNRHAQQQNQRSGSLVFPNGPSTQNNLNSLIGHPAEKLGCGQQADGSRHCVLTHSQSHGTGGALYATTYSSGGDGGLGRELTHNDLNTLQHNVSGDRWPVETLLSSPDLCHSSSQPVRSDLLISQPCVPVETENGEDGSEENIVYL</sequence>
<dbReference type="Gene3D" id="1.20.900.10">
    <property type="entry name" value="Dbl homology (DH) domain"/>
    <property type="match status" value="1"/>
</dbReference>
<dbReference type="Gene3D" id="3.30.60.20">
    <property type="match status" value="1"/>
</dbReference>
<dbReference type="CDD" id="cd20876">
    <property type="entry name" value="C1_p190RhoGEF"/>
    <property type="match status" value="1"/>
</dbReference>
<evidence type="ECO:0000313" key="14">
    <source>
        <dbReference type="Ensembl" id="ENSPKIP00000000527.1"/>
    </source>
</evidence>
<dbReference type="SUPFAM" id="SSF48065">
    <property type="entry name" value="DBL homology domain (DH-domain)"/>
    <property type="match status" value="1"/>
</dbReference>
<dbReference type="PROSITE" id="PS50003">
    <property type="entry name" value="PH_DOMAIN"/>
    <property type="match status" value="1"/>
</dbReference>
<dbReference type="InterPro" id="IPR011993">
    <property type="entry name" value="PH-like_dom_sf"/>
</dbReference>
<evidence type="ECO:0000256" key="8">
    <source>
        <dbReference type="ARBA" id="ARBA00023054"/>
    </source>
</evidence>
<feature type="domain" description="Phorbol-ester/DAG-type" evidence="13">
    <location>
        <begin position="826"/>
        <end position="873"/>
    </location>
</feature>
<evidence type="ECO:0000256" key="5">
    <source>
        <dbReference type="ARBA" id="ARBA00022723"/>
    </source>
</evidence>
<feature type="coiled-coil region" evidence="9">
    <location>
        <begin position="1373"/>
        <end position="1403"/>
    </location>
</feature>
<dbReference type="Pfam" id="PF00621">
    <property type="entry name" value="RhoGEF"/>
    <property type="match status" value="1"/>
</dbReference>
<dbReference type="Pfam" id="PF00130">
    <property type="entry name" value="C1_1"/>
    <property type="match status" value="1"/>
</dbReference>
<dbReference type="Gene3D" id="2.30.29.30">
    <property type="entry name" value="Pleckstrin-homology domain (PH domain)/Phosphotyrosine-binding domain (PTB)"/>
    <property type="match status" value="1"/>
</dbReference>
<feature type="region of interest" description="Disordered" evidence="10">
    <location>
        <begin position="436"/>
        <end position="460"/>
    </location>
</feature>
<comment type="subcellular location">
    <subcellularLocation>
        <location evidence="1">Cytoplasm</location>
    </subcellularLocation>
</comment>
<dbReference type="SMART" id="SM00325">
    <property type="entry name" value="RhoGEF"/>
    <property type="match status" value="1"/>
</dbReference>
<evidence type="ECO:0000256" key="4">
    <source>
        <dbReference type="ARBA" id="ARBA00022658"/>
    </source>
</evidence>
<dbReference type="PANTHER" id="PTHR13944:SF22">
    <property type="entry name" value="RHO GUANINE NUCLEOTIDE EXCHANGE FACTOR 28"/>
    <property type="match status" value="1"/>
</dbReference>
<keyword evidence="5" id="KW-0479">Metal-binding</keyword>
<dbReference type="Pfam" id="PF17838">
    <property type="entry name" value="PH_16"/>
    <property type="match status" value="1"/>
</dbReference>
<dbReference type="GO" id="GO:0035023">
    <property type="term" value="P:regulation of Rho protein signal transduction"/>
    <property type="evidence" value="ECO:0007669"/>
    <property type="project" value="TreeGrafter"/>
</dbReference>
<evidence type="ECO:0000259" key="11">
    <source>
        <dbReference type="PROSITE" id="PS50003"/>
    </source>
</evidence>
<feature type="domain" description="DH" evidence="12">
    <location>
        <begin position="1022"/>
        <end position="1219"/>
    </location>
</feature>
<protein>
    <submittedName>
        <fullName evidence="14">Rho guanine nucleotide exchange factor 28</fullName>
    </submittedName>
</protein>
<feature type="region of interest" description="Disordered" evidence="10">
    <location>
        <begin position="803"/>
        <end position="824"/>
    </location>
</feature>
<dbReference type="InterPro" id="IPR041020">
    <property type="entry name" value="PH_16"/>
</dbReference>
<keyword evidence="4" id="KW-0344">Guanine-nucleotide releasing factor</keyword>
<dbReference type="Proteomes" id="UP000261540">
    <property type="component" value="Unplaced"/>
</dbReference>
<dbReference type="CDD" id="cd14680">
    <property type="entry name" value="PH_p190RhoGEF"/>
    <property type="match status" value="1"/>
</dbReference>
<evidence type="ECO:0000256" key="6">
    <source>
        <dbReference type="ARBA" id="ARBA00022771"/>
    </source>
</evidence>
<keyword evidence="8 9" id="KW-0175">Coiled coil</keyword>
<dbReference type="InterPro" id="IPR037819">
    <property type="entry name" value="ARHGEF28_PH"/>
</dbReference>
<dbReference type="InterPro" id="IPR046349">
    <property type="entry name" value="C1-like_sf"/>
</dbReference>
<dbReference type="SMART" id="SM00109">
    <property type="entry name" value="C1"/>
    <property type="match status" value="1"/>
</dbReference>
<dbReference type="GO" id="GO:0005085">
    <property type="term" value="F:guanyl-nucleotide exchange factor activity"/>
    <property type="evidence" value="ECO:0007669"/>
    <property type="project" value="UniProtKB-KW"/>
</dbReference>
<dbReference type="InterPro" id="IPR051632">
    <property type="entry name" value="Rho_GEF"/>
</dbReference>
<dbReference type="InterPro" id="IPR002219">
    <property type="entry name" value="PKC_DAG/PE"/>
</dbReference>
<dbReference type="PROSITE" id="PS50081">
    <property type="entry name" value="ZF_DAG_PE_2"/>
    <property type="match status" value="1"/>
</dbReference>
<evidence type="ECO:0000256" key="2">
    <source>
        <dbReference type="ARBA" id="ARBA00022490"/>
    </source>
</evidence>
<dbReference type="FunFam" id="2.30.29.30:FF:000021">
    <property type="entry name" value="Rho guanine nucleotide exchange factor 2"/>
    <property type="match status" value="1"/>
</dbReference>
<dbReference type="GO" id="GO:0008270">
    <property type="term" value="F:zinc ion binding"/>
    <property type="evidence" value="ECO:0007669"/>
    <property type="project" value="UniProtKB-KW"/>
</dbReference>
<dbReference type="GO" id="GO:0005737">
    <property type="term" value="C:cytoplasm"/>
    <property type="evidence" value="ECO:0007669"/>
    <property type="project" value="UniProtKB-SubCell"/>
</dbReference>
<proteinExistence type="predicted"/>
<dbReference type="STRING" id="1676925.ENSPKIP00000000527"/>
<dbReference type="InterPro" id="IPR001849">
    <property type="entry name" value="PH_domain"/>
</dbReference>
<dbReference type="FunFam" id="1.20.900.10:FF:000004">
    <property type="entry name" value="Rho guanine nucleotide exchange factor 2"/>
    <property type="match status" value="1"/>
</dbReference>
<evidence type="ECO:0000259" key="13">
    <source>
        <dbReference type="PROSITE" id="PS50081"/>
    </source>
</evidence>
<keyword evidence="6" id="KW-0863">Zinc-finger</keyword>
<dbReference type="PROSITE" id="PS50010">
    <property type="entry name" value="DH_2"/>
    <property type="match status" value="1"/>
</dbReference>
<evidence type="ECO:0000259" key="12">
    <source>
        <dbReference type="PROSITE" id="PS50010"/>
    </source>
</evidence>
<feature type="region of interest" description="Disordered" evidence="10">
    <location>
        <begin position="505"/>
        <end position="558"/>
    </location>
</feature>
<evidence type="ECO:0000256" key="10">
    <source>
        <dbReference type="SAM" id="MobiDB-lite"/>
    </source>
</evidence>
<dbReference type="InterPro" id="IPR000219">
    <property type="entry name" value="DH_dom"/>
</dbReference>
<evidence type="ECO:0000256" key="3">
    <source>
        <dbReference type="ARBA" id="ARBA00022553"/>
    </source>
</evidence>
<feature type="region of interest" description="Disordered" evidence="10">
    <location>
        <begin position="941"/>
        <end position="977"/>
    </location>
</feature>
<feature type="coiled-coil region" evidence="9">
    <location>
        <begin position="1602"/>
        <end position="1689"/>
    </location>
</feature>
<evidence type="ECO:0000256" key="7">
    <source>
        <dbReference type="ARBA" id="ARBA00022833"/>
    </source>
</evidence>
<feature type="domain" description="PH" evidence="11">
    <location>
        <begin position="1261"/>
        <end position="1363"/>
    </location>
</feature>
<dbReference type="InterPro" id="IPR035899">
    <property type="entry name" value="DBL_dom_sf"/>
</dbReference>
<dbReference type="PANTHER" id="PTHR13944">
    <property type="entry name" value="AGAP007712-PA"/>
    <property type="match status" value="1"/>
</dbReference>
<feature type="compositionally biased region" description="Low complexity" evidence="10">
    <location>
        <begin position="440"/>
        <end position="451"/>
    </location>
</feature>
<keyword evidence="2" id="KW-0963">Cytoplasm</keyword>
<reference evidence="14" key="2">
    <citation type="submission" date="2025-09" db="UniProtKB">
        <authorList>
            <consortium name="Ensembl"/>
        </authorList>
    </citation>
    <scope>IDENTIFICATION</scope>
</reference>
<dbReference type="InterPro" id="IPR036770">
    <property type="entry name" value="Ankyrin_rpt-contain_sf"/>
</dbReference>
<feature type="compositionally biased region" description="Polar residues" evidence="10">
    <location>
        <begin position="613"/>
        <end position="630"/>
    </location>
</feature>
<evidence type="ECO:0000313" key="15">
    <source>
        <dbReference type="Proteomes" id="UP000261540"/>
    </source>
</evidence>
<keyword evidence="7" id="KW-0862">Zinc</keyword>
<feature type="region of interest" description="Disordered" evidence="10">
    <location>
        <begin position="611"/>
        <end position="659"/>
    </location>
</feature>
<feature type="compositionally biased region" description="Basic and acidic residues" evidence="10">
    <location>
        <begin position="813"/>
        <end position="824"/>
    </location>
</feature>
<reference evidence="14" key="1">
    <citation type="submission" date="2025-08" db="UniProtKB">
        <authorList>
            <consortium name="Ensembl"/>
        </authorList>
    </citation>
    <scope>IDENTIFICATION</scope>
</reference>
<dbReference type="CDD" id="cd00160">
    <property type="entry name" value="RhoGEF"/>
    <property type="match status" value="1"/>
</dbReference>
<dbReference type="Gene3D" id="1.25.40.20">
    <property type="entry name" value="Ankyrin repeat-containing domain"/>
    <property type="match status" value="1"/>
</dbReference>
<evidence type="ECO:0000256" key="1">
    <source>
        <dbReference type="ARBA" id="ARBA00004496"/>
    </source>
</evidence>
<keyword evidence="3" id="KW-0597">Phosphoprotein</keyword>
<feature type="region of interest" description="Disordered" evidence="10">
    <location>
        <begin position="1460"/>
        <end position="1494"/>
    </location>
</feature>
<dbReference type="SUPFAM" id="SSF57889">
    <property type="entry name" value="Cysteine-rich domain"/>
    <property type="match status" value="1"/>
</dbReference>
<dbReference type="GeneTree" id="ENSGT00940000155831"/>
<accession>A0A3B3Q2B0</accession>
<organism evidence="14 15">
    <name type="scientific">Paramormyrops kingsleyae</name>
    <dbReference type="NCBI Taxonomy" id="1676925"/>
    <lineage>
        <taxon>Eukaryota</taxon>
        <taxon>Metazoa</taxon>
        <taxon>Chordata</taxon>
        <taxon>Craniata</taxon>
        <taxon>Vertebrata</taxon>
        <taxon>Euteleostomi</taxon>
        <taxon>Actinopterygii</taxon>
        <taxon>Neopterygii</taxon>
        <taxon>Teleostei</taxon>
        <taxon>Osteoglossocephala</taxon>
        <taxon>Osteoglossomorpha</taxon>
        <taxon>Osteoglossiformes</taxon>
        <taxon>Mormyridae</taxon>
        <taxon>Paramormyrops</taxon>
    </lineage>
</organism>
<keyword evidence="15" id="KW-1185">Reference proteome</keyword>
<dbReference type="SUPFAM" id="SSF50729">
    <property type="entry name" value="PH domain-like"/>
    <property type="match status" value="1"/>
</dbReference>
<dbReference type="Ensembl" id="ENSPKIT00000024425.1">
    <property type="protein sequence ID" value="ENSPKIP00000000527.1"/>
    <property type="gene ID" value="ENSPKIG00000019115.1"/>
</dbReference>
<name>A0A3B3Q2B0_9TELE</name>
<dbReference type="SMART" id="SM00233">
    <property type="entry name" value="PH"/>
    <property type="match status" value="1"/>
</dbReference>
<evidence type="ECO:0000256" key="9">
    <source>
        <dbReference type="SAM" id="Coils"/>
    </source>
</evidence>